<reference evidence="1" key="2">
    <citation type="journal article" date="2022" name="New Phytol.">
        <title>Evolutionary transition to the ectomycorrhizal habit in the genomes of a hyperdiverse lineage of mushroom-forming fungi.</title>
        <authorList>
            <person name="Looney B."/>
            <person name="Miyauchi S."/>
            <person name="Morin E."/>
            <person name="Drula E."/>
            <person name="Courty P.E."/>
            <person name="Kohler A."/>
            <person name="Kuo A."/>
            <person name="LaButti K."/>
            <person name="Pangilinan J."/>
            <person name="Lipzen A."/>
            <person name="Riley R."/>
            <person name="Andreopoulos W."/>
            <person name="He G."/>
            <person name="Johnson J."/>
            <person name="Nolan M."/>
            <person name="Tritt A."/>
            <person name="Barry K.W."/>
            <person name="Grigoriev I.V."/>
            <person name="Nagy L.G."/>
            <person name="Hibbett D."/>
            <person name="Henrissat B."/>
            <person name="Matheny P.B."/>
            <person name="Labbe J."/>
            <person name="Martin F.M."/>
        </authorList>
    </citation>
    <scope>NUCLEOTIDE SEQUENCE</scope>
    <source>
        <strain evidence="1">FP105234-sp</strain>
    </source>
</reference>
<accession>A0ACB8RUB5</accession>
<proteinExistence type="predicted"/>
<comment type="caution">
    <text evidence="1">The sequence shown here is derived from an EMBL/GenBank/DDBJ whole genome shotgun (WGS) entry which is preliminary data.</text>
</comment>
<keyword evidence="1" id="KW-0378">Hydrolase</keyword>
<evidence type="ECO:0000313" key="1">
    <source>
        <dbReference type="EMBL" id="KAI0047741.1"/>
    </source>
</evidence>
<protein>
    <submittedName>
        <fullName evidence="1">Glycoside hydrolase family 16 protein</fullName>
    </submittedName>
</protein>
<gene>
    <name evidence="1" type="ORF">FA95DRAFT_1540994</name>
</gene>
<evidence type="ECO:0000313" key="2">
    <source>
        <dbReference type="Proteomes" id="UP000814033"/>
    </source>
</evidence>
<sequence>MYRCYLLVYLVTVLPFGTSYDVIREYYGSTFFDRWEFYGSWDNLTLGDVWWLDRDSAVQQGLAYVNNRGQAVMKVDNAVNVPFNDKRNSVRITSQDFYGVGSVWIIDVSHLPYGCSVWPAFWTKGPTWPNNGEIDIIEAVNIMGNNQYALHTTPGCFQPEGAWQTGASGPRDCSKPTGCVVSETKPNSFNAGFAQAGGGVWATQFDVAGIFIWYWSRPDIPQSILTATSTSPIDLSDWGQPSASYPASGCNIPEFFSAQQLVFDITLCGVWAGQPAVYNPSCTNAGPTGLCYNDNVVGPGSPKYDNAYFEVNYVRAYTTGGPAPTATSAGVAATGQVVAEAAAIPMPTAPEVLESSWYSTRNRTTGVDWGGVWVYAPSKKEL</sequence>
<dbReference type="Proteomes" id="UP000814033">
    <property type="component" value="Unassembled WGS sequence"/>
</dbReference>
<name>A0ACB8RUB5_9AGAM</name>
<dbReference type="EMBL" id="MU275899">
    <property type="protein sequence ID" value="KAI0047741.1"/>
    <property type="molecule type" value="Genomic_DNA"/>
</dbReference>
<organism evidence="1 2">
    <name type="scientific">Auriscalpium vulgare</name>
    <dbReference type="NCBI Taxonomy" id="40419"/>
    <lineage>
        <taxon>Eukaryota</taxon>
        <taxon>Fungi</taxon>
        <taxon>Dikarya</taxon>
        <taxon>Basidiomycota</taxon>
        <taxon>Agaricomycotina</taxon>
        <taxon>Agaricomycetes</taxon>
        <taxon>Russulales</taxon>
        <taxon>Auriscalpiaceae</taxon>
        <taxon>Auriscalpium</taxon>
    </lineage>
</organism>
<reference evidence="1" key="1">
    <citation type="submission" date="2021-02" db="EMBL/GenBank/DDBJ databases">
        <authorList>
            <consortium name="DOE Joint Genome Institute"/>
            <person name="Ahrendt S."/>
            <person name="Looney B.P."/>
            <person name="Miyauchi S."/>
            <person name="Morin E."/>
            <person name="Drula E."/>
            <person name="Courty P.E."/>
            <person name="Chicoki N."/>
            <person name="Fauchery L."/>
            <person name="Kohler A."/>
            <person name="Kuo A."/>
            <person name="Labutti K."/>
            <person name="Pangilinan J."/>
            <person name="Lipzen A."/>
            <person name="Riley R."/>
            <person name="Andreopoulos W."/>
            <person name="He G."/>
            <person name="Johnson J."/>
            <person name="Barry K.W."/>
            <person name="Grigoriev I.V."/>
            <person name="Nagy L."/>
            <person name="Hibbett D."/>
            <person name="Henrissat B."/>
            <person name="Matheny P.B."/>
            <person name="Labbe J."/>
            <person name="Martin F."/>
        </authorList>
    </citation>
    <scope>NUCLEOTIDE SEQUENCE</scope>
    <source>
        <strain evidence="1">FP105234-sp</strain>
    </source>
</reference>
<keyword evidence="2" id="KW-1185">Reference proteome</keyword>